<comment type="caution">
    <text evidence="1">The sequence shown here is derived from an EMBL/GenBank/DDBJ whole genome shotgun (WGS) entry which is preliminary data.</text>
</comment>
<proteinExistence type="predicted"/>
<feature type="non-terminal residue" evidence="1">
    <location>
        <position position="63"/>
    </location>
</feature>
<sequence>MAGSITDYAKVYSKVFKYVPPTPPSHLMDSTNFTIHFNNRKFILIGINPTEKFNVRVHIITSS</sequence>
<evidence type="ECO:0000313" key="2">
    <source>
        <dbReference type="Proteomes" id="UP000478052"/>
    </source>
</evidence>
<dbReference type="EMBL" id="VUJU01011216">
    <property type="protein sequence ID" value="KAF0711571.1"/>
    <property type="molecule type" value="Genomic_DNA"/>
</dbReference>
<protein>
    <submittedName>
        <fullName evidence="1">Uncharacterized protein</fullName>
    </submittedName>
</protein>
<evidence type="ECO:0000313" key="1">
    <source>
        <dbReference type="EMBL" id="KAF0711571.1"/>
    </source>
</evidence>
<reference evidence="1 2" key="1">
    <citation type="submission" date="2019-08" db="EMBL/GenBank/DDBJ databases">
        <title>Whole genome of Aphis craccivora.</title>
        <authorList>
            <person name="Voronova N.V."/>
            <person name="Shulinski R.S."/>
            <person name="Bandarenka Y.V."/>
            <person name="Zhorov D.G."/>
            <person name="Warner D."/>
        </authorList>
    </citation>
    <scope>NUCLEOTIDE SEQUENCE [LARGE SCALE GENOMIC DNA]</scope>
    <source>
        <strain evidence="1">180601</strain>
        <tissue evidence="1">Whole Body</tissue>
    </source>
</reference>
<accession>A0A6G0VVQ3</accession>
<organism evidence="1 2">
    <name type="scientific">Aphis craccivora</name>
    <name type="common">Cowpea aphid</name>
    <dbReference type="NCBI Taxonomy" id="307492"/>
    <lineage>
        <taxon>Eukaryota</taxon>
        <taxon>Metazoa</taxon>
        <taxon>Ecdysozoa</taxon>
        <taxon>Arthropoda</taxon>
        <taxon>Hexapoda</taxon>
        <taxon>Insecta</taxon>
        <taxon>Pterygota</taxon>
        <taxon>Neoptera</taxon>
        <taxon>Paraneoptera</taxon>
        <taxon>Hemiptera</taxon>
        <taxon>Sternorrhyncha</taxon>
        <taxon>Aphidomorpha</taxon>
        <taxon>Aphidoidea</taxon>
        <taxon>Aphididae</taxon>
        <taxon>Aphidini</taxon>
        <taxon>Aphis</taxon>
        <taxon>Aphis</taxon>
    </lineage>
</organism>
<keyword evidence="2" id="KW-1185">Reference proteome</keyword>
<dbReference type="AlphaFoldDB" id="A0A6G0VVQ3"/>
<dbReference type="Proteomes" id="UP000478052">
    <property type="component" value="Unassembled WGS sequence"/>
</dbReference>
<gene>
    <name evidence="1" type="ORF">FWK35_00024495</name>
</gene>
<name>A0A6G0VVQ3_APHCR</name>